<dbReference type="EMBL" id="BMHF01000015">
    <property type="protein sequence ID" value="GGA47201.1"/>
    <property type="molecule type" value="Genomic_DNA"/>
</dbReference>
<reference evidence="2" key="1">
    <citation type="journal article" date="2019" name="Int. J. Syst. Evol. Microbiol.">
        <title>The Global Catalogue of Microorganisms (GCM) 10K type strain sequencing project: providing services to taxonomists for standard genome sequencing and annotation.</title>
        <authorList>
            <consortium name="The Broad Institute Genomics Platform"/>
            <consortium name="The Broad Institute Genome Sequencing Center for Infectious Disease"/>
            <person name="Wu L."/>
            <person name="Ma J."/>
        </authorList>
    </citation>
    <scope>NUCLEOTIDE SEQUENCE [LARGE SCALE GENOMIC DNA]</scope>
    <source>
        <strain evidence="2">CGMCC 1.15044</strain>
    </source>
</reference>
<sequence length="144" mass="16244">MEIRLRGHHLLCLAGYRGMGYSPDFTRNMTALYERLRNSPSSLVTLVEGPDDLCRCYPEDKPNHCREGRVYDRDQAVLTRLGFTPGARIAWQEVMQRMQLSVTPEDIPQLCTSCPWRSYGVCEEGVARIASGQGLAPLPDNIKT</sequence>
<gene>
    <name evidence="1" type="ORF">GCM10010917_35580</name>
</gene>
<evidence type="ECO:0000313" key="1">
    <source>
        <dbReference type="EMBL" id="GGA47201.1"/>
    </source>
</evidence>
<protein>
    <recommendedName>
        <fullName evidence="3">DUF1284 domain-containing protein</fullName>
    </recommendedName>
</protein>
<dbReference type="InterPro" id="IPR009702">
    <property type="entry name" value="DUF1284"/>
</dbReference>
<dbReference type="Proteomes" id="UP000609323">
    <property type="component" value="Unassembled WGS sequence"/>
</dbReference>
<dbReference type="Pfam" id="PF06935">
    <property type="entry name" value="DUF1284"/>
    <property type="match status" value="1"/>
</dbReference>
<accession>A0ABQ1GNU9</accession>
<evidence type="ECO:0008006" key="3">
    <source>
        <dbReference type="Google" id="ProtNLM"/>
    </source>
</evidence>
<dbReference type="RefSeq" id="WP_094094761.1">
    <property type="nucleotide sequence ID" value="NZ_BMHF01000015.1"/>
</dbReference>
<organism evidence="1 2">
    <name type="scientific">Paenibacillus physcomitrellae</name>
    <dbReference type="NCBI Taxonomy" id="1619311"/>
    <lineage>
        <taxon>Bacteria</taxon>
        <taxon>Bacillati</taxon>
        <taxon>Bacillota</taxon>
        <taxon>Bacilli</taxon>
        <taxon>Bacillales</taxon>
        <taxon>Paenibacillaceae</taxon>
        <taxon>Paenibacillus</taxon>
    </lineage>
</organism>
<comment type="caution">
    <text evidence="1">The sequence shown here is derived from an EMBL/GenBank/DDBJ whole genome shotgun (WGS) entry which is preliminary data.</text>
</comment>
<evidence type="ECO:0000313" key="2">
    <source>
        <dbReference type="Proteomes" id="UP000609323"/>
    </source>
</evidence>
<proteinExistence type="predicted"/>
<keyword evidence="2" id="KW-1185">Reference proteome</keyword>
<name>A0ABQ1GNU9_9BACL</name>